<accession>A0A5Q6RP22</accession>
<evidence type="ECO:0000313" key="2">
    <source>
        <dbReference type="Proteomes" id="UP000307768"/>
    </source>
</evidence>
<evidence type="ECO:0008006" key="3">
    <source>
        <dbReference type="Google" id="ProtNLM"/>
    </source>
</evidence>
<dbReference type="InterPro" id="IPR032466">
    <property type="entry name" value="Metal_Hydrolase"/>
</dbReference>
<dbReference type="Proteomes" id="UP000307768">
    <property type="component" value="Unassembled WGS sequence"/>
</dbReference>
<evidence type="ECO:0000313" key="1">
    <source>
        <dbReference type="EMBL" id="KAA1419774.1"/>
    </source>
</evidence>
<dbReference type="InterPro" id="IPR051781">
    <property type="entry name" value="Metallo-dep_Hydrolase"/>
</dbReference>
<dbReference type="AlphaFoldDB" id="A0A5Q6RP22"/>
<dbReference type="PANTHER" id="PTHR43135:SF3">
    <property type="entry name" value="ALPHA-D-RIBOSE 1-METHYLPHOSPHONATE 5-TRIPHOSPHATE DIPHOSPHATASE"/>
    <property type="match status" value="1"/>
</dbReference>
<proteinExistence type="predicted"/>
<organism evidence="1 2">
    <name type="scientific">Mumia zhuanghuii</name>
    <dbReference type="NCBI Taxonomy" id="2585211"/>
    <lineage>
        <taxon>Bacteria</taxon>
        <taxon>Bacillati</taxon>
        <taxon>Actinomycetota</taxon>
        <taxon>Actinomycetes</taxon>
        <taxon>Propionibacteriales</taxon>
        <taxon>Nocardioidaceae</taxon>
        <taxon>Mumia</taxon>
    </lineage>
</organism>
<reference evidence="1 2" key="1">
    <citation type="submission" date="2019-09" db="EMBL/GenBank/DDBJ databases">
        <title>Mumia zhuanghuii sp. nov. isolated from the intestinal contents of plateau pika (Ochotona curzoniae) in the Qinghai-Tibet plateau of China.</title>
        <authorList>
            <person name="Tian Z."/>
        </authorList>
    </citation>
    <scope>NUCLEOTIDE SEQUENCE [LARGE SCALE GENOMIC DNA]</scope>
    <source>
        <strain evidence="2">350</strain>
    </source>
</reference>
<dbReference type="Gene3D" id="3.20.20.140">
    <property type="entry name" value="Metal-dependent hydrolases"/>
    <property type="match status" value="1"/>
</dbReference>
<dbReference type="EMBL" id="VDFQ02000006">
    <property type="protein sequence ID" value="KAA1419774.1"/>
    <property type="molecule type" value="Genomic_DNA"/>
</dbReference>
<sequence length="293" mass="30535">MAVWLPPFVDHHVHLQLIDSLRLRGGGLAGVVDLGGNAAVVAAMAREATGAGDQGAPYVRFVGAFLTAPGGYPSDRAWCPDGAVREVRSPAEAADAIDEQVSFGASAIKVTLNREAGPVPDGPTLGALVHAAGERGVPVVAHVEGSGTAELAIGAGVDVLAHTPWSERLDDTLVREAVSRGQRWITTLDIHRDDVESQQVAIDNLARFHAAGGRVLYGTDLGNGELPLAINAREIAAMVRAGLDEDAVIAALADPWPAMLHPDGLATRITDPEPSAPEDLPAWLAGAEVGRRR</sequence>
<dbReference type="RefSeq" id="WP_149770997.1">
    <property type="nucleotide sequence ID" value="NZ_VDFQ02000006.1"/>
</dbReference>
<name>A0A5Q6RP22_9ACTN</name>
<gene>
    <name evidence="1" type="ORF">FE697_017855</name>
</gene>
<dbReference type="PANTHER" id="PTHR43135">
    <property type="entry name" value="ALPHA-D-RIBOSE 1-METHYLPHOSPHONATE 5-TRIPHOSPHATE DIPHOSPHATASE"/>
    <property type="match status" value="1"/>
</dbReference>
<dbReference type="OrthoDB" id="3514520at2"/>
<protein>
    <recommendedName>
        <fullName evidence="3">Hydrolase</fullName>
    </recommendedName>
</protein>
<comment type="caution">
    <text evidence="1">The sequence shown here is derived from an EMBL/GenBank/DDBJ whole genome shotgun (WGS) entry which is preliminary data.</text>
</comment>
<dbReference type="SUPFAM" id="SSF51556">
    <property type="entry name" value="Metallo-dependent hydrolases"/>
    <property type="match status" value="1"/>
</dbReference>